<proteinExistence type="predicted"/>
<keyword evidence="3" id="KW-1185">Reference proteome</keyword>
<evidence type="ECO:0000313" key="2">
    <source>
        <dbReference type="EMBL" id="KAK4542811.1"/>
    </source>
</evidence>
<sequence>MVEPRLVDKRWIVPLLVFNSGYEDEYSALLAGQESKDWSALPWLRKLGQGLWTEEPVQFFVQWPATGHRTETHPRDYRDSYRFEDTGFGIFPSELMGKSEWISAAYGDAYSKALWRLYGSIEDHMTEREGKARLRNNIYDLVLEEDLSSPIDLSTKQPAITRTCRQMRREALPMVEPKLAGKAWDVPLVVCGSMAAAERFTVAVSGPAAYIRLSIAPWLHCMEDLRTEATIKFQVHTATVSATASTQSPPTDLQLTPFGDGWFSTHARMPAATLAWLEKEHRRLHWGLRWAADRLTTEVKLDGQGGLTLEHVERIVERVHSNRRTPISRGSRGPMTQKEKQRRGPRRPYRPFVVGAHR</sequence>
<organism evidence="2 3">
    <name type="scientific">Oleoguttula mirabilis</name>
    <dbReference type="NCBI Taxonomy" id="1507867"/>
    <lineage>
        <taxon>Eukaryota</taxon>
        <taxon>Fungi</taxon>
        <taxon>Dikarya</taxon>
        <taxon>Ascomycota</taxon>
        <taxon>Pezizomycotina</taxon>
        <taxon>Dothideomycetes</taxon>
        <taxon>Dothideomycetidae</taxon>
        <taxon>Mycosphaerellales</taxon>
        <taxon>Teratosphaeriaceae</taxon>
        <taxon>Oleoguttula</taxon>
    </lineage>
</organism>
<accession>A0AAV9JCG0</accession>
<evidence type="ECO:0000256" key="1">
    <source>
        <dbReference type="SAM" id="MobiDB-lite"/>
    </source>
</evidence>
<feature type="region of interest" description="Disordered" evidence="1">
    <location>
        <begin position="320"/>
        <end position="358"/>
    </location>
</feature>
<reference evidence="2 3" key="1">
    <citation type="submission" date="2021-11" db="EMBL/GenBank/DDBJ databases">
        <title>Black yeast isolated from Biological Soil Crust.</title>
        <authorList>
            <person name="Kurbessoian T."/>
        </authorList>
    </citation>
    <scope>NUCLEOTIDE SEQUENCE [LARGE SCALE GENOMIC DNA]</scope>
    <source>
        <strain evidence="2 3">CCFEE 5522</strain>
    </source>
</reference>
<protein>
    <submittedName>
        <fullName evidence="2">Uncharacterized protein</fullName>
    </submittedName>
</protein>
<dbReference type="EMBL" id="JAVFHQ010000038">
    <property type="protein sequence ID" value="KAK4542811.1"/>
    <property type="molecule type" value="Genomic_DNA"/>
</dbReference>
<name>A0AAV9JCG0_9PEZI</name>
<evidence type="ECO:0000313" key="3">
    <source>
        <dbReference type="Proteomes" id="UP001324427"/>
    </source>
</evidence>
<dbReference type="Proteomes" id="UP001324427">
    <property type="component" value="Unassembled WGS sequence"/>
</dbReference>
<comment type="caution">
    <text evidence="2">The sequence shown here is derived from an EMBL/GenBank/DDBJ whole genome shotgun (WGS) entry which is preliminary data.</text>
</comment>
<dbReference type="AlphaFoldDB" id="A0AAV9JCG0"/>
<feature type="compositionally biased region" description="Basic residues" evidence="1">
    <location>
        <begin position="340"/>
        <end position="349"/>
    </location>
</feature>
<gene>
    <name evidence="2" type="ORF">LTR36_006187</name>
</gene>